<evidence type="ECO:0000256" key="1">
    <source>
        <dbReference type="SAM" id="SignalP"/>
    </source>
</evidence>
<dbReference type="InterPro" id="IPR013783">
    <property type="entry name" value="Ig-like_fold"/>
</dbReference>
<keyword evidence="3" id="KW-1185">Reference proteome</keyword>
<feature type="signal peptide" evidence="1">
    <location>
        <begin position="1"/>
        <end position="20"/>
    </location>
</feature>
<dbReference type="Proteomes" id="UP001474421">
    <property type="component" value="Unassembled WGS sequence"/>
</dbReference>
<comment type="caution">
    <text evidence="2">The sequence shown here is derived from an EMBL/GenBank/DDBJ whole genome shotgun (WGS) entry which is preliminary data.</text>
</comment>
<dbReference type="SUPFAM" id="SSF48726">
    <property type="entry name" value="Immunoglobulin"/>
    <property type="match status" value="1"/>
</dbReference>
<dbReference type="EMBL" id="JAOTOJ010000018">
    <property type="protein sequence ID" value="KAK9391595.1"/>
    <property type="molecule type" value="Genomic_DNA"/>
</dbReference>
<organism evidence="2 3">
    <name type="scientific">Crotalus adamanteus</name>
    <name type="common">Eastern diamondback rattlesnake</name>
    <dbReference type="NCBI Taxonomy" id="8729"/>
    <lineage>
        <taxon>Eukaryota</taxon>
        <taxon>Metazoa</taxon>
        <taxon>Chordata</taxon>
        <taxon>Craniata</taxon>
        <taxon>Vertebrata</taxon>
        <taxon>Euteleostomi</taxon>
        <taxon>Lepidosauria</taxon>
        <taxon>Squamata</taxon>
        <taxon>Bifurcata</taxon>
        <taxon>Unidentata</taxon>
        <taxon>Episquamata</taxon>
        <taxon>Toxicofera</taxon>
        <taxon>Serpentes</taxon>
        <taxon>Colubroidea</taxon>
        <taxon>Viperidae</taxon>
        <taxon>Crotalinae</taxon>
        <taxon>Crotalus</taxon>
    </lineage>
</organism>
<dbReference type="AlphaFoldDB" id="A0AAW1ANT2"/>
<proteinExistence type="predicted"/>
<accession>A0AAW1ANT2</accession>
<reference evidence="2 3" key="1">
    <citation type="journal article" date="2024" name="Proc. Natl. Acad. Sci. U.S.A.">
        <title>The genetic regulatory architecture and epigenomic basis for age-related changes in rattlesnake venom.</title>
        <authorList>
            <person name="Hogan M.P."/>
            <person name="Holding M.L."/>
            <person name="Nystrom G.S."/>
            <person name="Colston T.J."/>
            <person name="Bartlett D.A."/>
            <person name="Mason A.J."/>
            <person name="Ellsworth S.A."/>
            <person name="Rautsaw R.M."/>
            <person name="Lawrence K.C."/>
            <person name="Strickland J.L."/>
            <person name="He B."/>
            <person name="Fraser P."/>
            <person name="Margres M.J."/>
            <person name="Gilbert D.M."/>
            <person name="Gibbs H.L."/>
            <person name="Parkinson C.L."/>
            <person name="Rokyta D.R."/>
        </authorList>
    </citation>
    <scope>NUCLEOTIDE SEQUENCE [LARGE SCALE GENOMIC DNA]</scope>
    <source>
        <strain evidence="2">DRR0105</strain>
    </source>
</reference>
<protein>
    <recommendedName>
        <fullName evidence="4">Ig-like domain-containing protein</fullName>
    </recommendedName>
</protein>
<feature type="chain" id="PRO_5043732501" description="Ig-like domain-containing protein" evidence="1">
    <location>
        <begin position="21"/>
        <end position="171"/>
    </location>
</feature>
<dbReference type="Gene3D" id="2.60.40.10">
    <property type="entry name" value="Immunoglobulins"/>
    <property type="match status" value="1"/>
</dbReference>
<gene>
    <name evidence="2" type="ORF">NXF25_017984</name>
</gene>
<name>A0AAW1ANT2_CROAD</name>
<sequence>MTQPFLFLLFLLTYFTGASTQFTMTQPPSVSASRGQTVQLTCTREGGSISSYYRGGVEARGKSICFREGIGPSSCPTMTQVLLLAIVLISVGPSLQQLQTLKDPEFVAVGQTVTLSCRTFLAKVDHGLGGGLPCAPHLLHRHRCSVHLDSASLQLRLPAWNHYTLLLNSEY</sequence>
<dbReference type="InterPro" id="IPR036179">
    <property type="entry name" value="Ig-like_dom_sf"/>
</dbReference>
<evidence type="ECO:0000313" key="2">
    <source>
        <dbReference type="EMBL" id="KAK9391595.1"/>
    </source>
</evidence>
<keyword evidence="1" id="KW-0732">Signal</keyword>
<evidence type="ECO:0008006" key="4">
    <source>
        <dbReference type="Google" id="ProtNLM"/>
    </source>
</evidence>
<evidence type="ECO:0000313" key="3">
    <source>
        <dbReference type="Proteomes" id="UP001474421"/>
    </source>
</evidence>